<dbReference type="InterPro" id="IPR002110">
    <property type="entry name" value="Ankyrin_rpt"/>
</dbReference>
<sequence>MNMPTQQDLINRMTFQVFGKGIAMPQTEKIETKDIYIAIQQNDTEAVDRLFKADTKHHLGMSGLYLGIAGSLGYTNVIKTLIDNGADIDANSGIALYKAAEHGFEDTVDYVLSKTSQYLNRALNGVAEKDNVEMLKHLVDKGADFEHDNDSVLKKAIYHNSEQVMKAIIVDFNYTPSQDTQEWMAEQGYEYPIKLMASRDMQARLNQRFPEKSKTKVKKMKI</sequence>
<evidence type="ECO:0000313" key="2">
    <source>
        <dbReference type="Proteomes" id="UP001174748"/>
    </source>
</evidence>
<comment type="caution">
    <text evidence="1">The sequence shown here is derived from an EMBL/GenBank/DDBJ whole genome shotgun (WGS) entry which is preliminary data.</text>
</comment>
<name>A0ABT7G5N6_9GAMM</name>
<reference evidence="1" key="1">
    <citation type="submission" date="2023-01" db="EMBL/GenBank/DDBJ databases">
        <title>Genomic dissection of endemic carbapenem resistance: metallo-beta-lactamase gene dissemination through clonal, plasmid and integron transfer pathways.</title>
        <authorList>
            <person name="Macesic N."/>
        </authorList>
    </citation>
    <scope>NUCLEOTIDE SEQUENCE</scope>
    <source>
        <strain evidence="1">CPO382</strain>
    </source>
</reference>
<dbReference type="EMBL" id="JARTOI010000001">
    <property type="protein sequence ID" value="MDK5169073.1"/>
    <property type="molecule type" value="Genomic_DNA"/>
</dbReference>
<accession>A0ABT7G5N6</accession>
<organism evidence="1 2">
    <name type="scientific">Serratia nevei</name>
    <dbReference type="NCBI Taxonomy" id="2703794"/>
    <lineage>
        <taxon>Bacteria</taxon>
        <taxon>Pseudomonadati</taxon>
        <taxon>Pseudomonadota</taxon>
        <taxon>Gammaproteobacteria</taxon>
        <taxon>Enterobacterales</taxon>
        <taxon>Yersiniaceae</taxon>
        <taxon>Serratia</taxon>
    </lineage>
</organism>
<dbReference type="SUPFAM" id="SSF48403">
    <property type="entry name" value="Ankyrin repeat"/>
    <property type="match status" value="1"/>
</dbReference>
<evidence type="ECO:0000313" key="1">
    <source>
        <dbReference type="EMBL" id="MDK5169073.1"/>
    </source>
</evidence>
<dbReference type="Gene3D" id="1.25.40.20">
    <property type="entry name" value="Ankyrin repeat-containing domain"/>
    <property type="match status" value="1"/>
</dbReference>
<gene>
    <name evidence="1" type="ORF">P9921_01020</name>
</gene>
<dbReference type="InterPro" id="IPR036770">
    <property type="entry name" value="Ankyrin_rpt-contain_sf"/>
</dbReference>
<dbReference type="SMART" id="SM00248">
    <property type="entry name" value="ANK"/>
    <property type="match status" value="3"/>
</dbReference>
<dbReference type="RefSeq" id="WP_285098029.1">
    <property type="nucleotide sequence ID" value="NZ_JARTOI010000001.1"/>
</dbReference>
<dbReference type="Proteomes" id="UP001174748">
    <property type="component" value="Unassembled WGS sequence"/>
</dbReference>
<proteinExistence type="predicted"/>
<dbReference type="Pfam" id="PF12796">
    <property type="entry name" value="Ank_2"/>
    <property type="match status" value="1"/>
</dbReference>
<protein>
    <submittedName>
        <fullName evidence="1">Ankyrin repeat domain-containing protein</fullName>
    </submittedName>
</protein>
<keyword evidence="2" id="KW-1185">Reference proteome</keyword>